<feature type="compositionally biased region" description="Basic and acidic residues" evidence="1">
    <location>
        <begin position="1304"/>
        <end position="1326"/>
    </location>
</feature>
<name>A0A086K9X3_TOXGO</name>
<feature type="compositionally biased region" description="Basic residues" evidence="1">
    <location>
        <begin position="451"/>
        <end position="461"/>
    </location>
</feature>
<feature type="compositionally biased region" description="Low complexity" evidence="1">
    <location>
        <begin position="862"/>
        <end position="880"/>
    </location>
</feature>
<reference evidence="3 4" key="1">
    <citation type="submission" date="2014-02" db="EMBL/GenBank/DDBJ databases">
        <authorList>
            <person name="Sibley D."/>
            <person name="Venepally P."/>
            <person name="Karamycheva S."/>
            <person name="Hadjithomas M."/>
            <person name="Khan A."/>
            <person name="Brunk B."/>
            <person name="Roos D."/>
            <person name="Caler E."/>
            <person name="Lorenzi H."/>
        </authorList>
    </citation>
    <scope>NUCLEOTIDE SEQUENCE [LARGE SCALE GENOMIC DNA]</scope>
    <source>
        <strain evidence="3 4">GAB2-2007-GAL-DOM2</strain>
    </source>
</reference>
<feature type="region of interest" description="Disordered" evidence="1">
    <location>
        <begin position="358"/>
        <end position="699"/>
    </location>
</feature>
<feature type="compositionally biased region" description="Basic residues" evidence="1">
    <location>
        <begin position="685"/>
        <end position="694"/>
    </location>
</feature>
<dbReference type="Pfam" id="PF04727">
    <property type="entry name" value="ELMO_CED12"/>
    <property type="match status" value="1"/>
</dbReference>
<feature type="compositionally biased region" description="Polar residues" evidence="1">
    <location>
        <begin position="593"/>
        <end position="603"/>
    </location>
</feature>
<dbReference type="PROSITE" id="PS51335">
    <property type="entry name" value="ELMO"/>
    <property type="match status" value="1"/>
</dbReference>
<feature type="compositionally biased region" description="Low complexity" evidence="1">
    <location>
        <begin position="1841"/>
        <end position="1853"/>
    </location>
</feature>
<feature type="compositionally biased region" description="Basic and acidic residues" evidence="1">
    <location>
        <begin position="283"/>
        <end position="294"/>
    </location>
</feature>
<feature type="region of interest" description="Disordered" evidence="1">
    <location>
        <begin position="1301"/>
        <end position="1525"/>
    </location>
</feature>
<sequence>MRPDSRWKMAPSPSPSCRRRPDAAAGDPDGPASRGAFVCAASESCLASSLSSGRLFSRELEAGRCRLSPPSRRGERAGCRVSRSCSLVFRCSKTADGIPTRTPDVLLASSLGPAPRSPSVAPDNSDSASTSSPPSRGDPLLSPRGNSEGELAPRRRTSESSLHPVGIRDDKRTGTTLNRFLLSALPRTPPHLTSNPAPETAAADSSSLSSSFCWSPRDASPCSRCGVCEAGVDWERSFLSTPSCFLSPASSSSFLSASFPPPALLPFKPNHGENVVGTPLCSPERRATEGDRRGSFAAGRGAERADDRDAPQAHHAVSPASPREPRCLPERACSVGEEAPLFPGEECSSRAFSDWVSRLRSAPRASRKTDSYRPRSPSEAHAYAMPSLSSRRRQLRDFPSSHSSSASTSLRRRLLHTVDPTTGTSPPSRMSRSSAPAASSRPLMAPTSSKHFGRGGSRRASPRPAAPLPPSAPRASAGLASGTRGVASLDAEASSARLRGRGSGSLGARRDSKASPTSRLLNFGRGSSPMASPRPSDTARSILLSSSQPPKTGIGRDSFRRNAPTTSTLWGAIPGRPTRVSSAGAVGEAPRTSALTGRTQTQDGGRDQGVRVPRVASRRTSYQSSRYTATVRDPSEESVSSRSPLEREARTTWGDDQESNSDRENSGRPGSRREPPPFASEDKGRRLRSTRRAGGRRDLEVDEAEADAFRWSARGSRLLKEREDREKAESLQRGQRTSRRERETHAAAIAAAAVEGQGEASLVEDSSDTLLTVQRSRFSGVCKWLQHRFYGRGELERLCGEYSPQEVERVVMQSKALSVEDKQRLIFLTRPSVVQDRHSASFWEQSASASCVSLDSLRRSSESSYPSRGSGPRGSPRASGTLSKEARRIPDWESAPEETGAPVAFGGTRGLTPGVSTQGLETSGGRDGGPRKRHEGEGDRDAPPGGRNSMGSRGGDIKSEETPAGWSKDGEKERRKATSLRVKKSGTADHRSFWTSQSSWETRRRRRRSCSRDKRRLEEEEQSRAVLAEEDQMRETQQTERVWGRDNEERAVLEECVEEVQRKKLVRNTGVFRIGFLRNLAALRGVTLAIQHLGSLQQKPVDSADVRNHEKFSRLWGLLMPNHRLPGRICKEWKELGFQGEDPATDFRGCGELGLDALVFLASRFPSHARSMLEASRHSTYWYSFAITCINVTSWLCEWLFQRRAQVIFFFFTTHTPEAVELTFYYLFVHIFTRFHEFWFLKKPSSIMEFPFVAGAFKNMCVLPSSLPACALVSPRGVCSSDETREDAWCYTAALTAYRQSGKQPERQNEDAAREKEAKTQADREGSGPVRSVGAMRKENRGRVGGAEEETEKESEQDSDEAGPGAGGGYRRVRATKVQRDGDEKADRALVSSSRETGSFGPSGCGGRSEKGMSLRGESRQERGRGDKAQAKRGNSQERCHLRSKDGWEISDRKRPAAASNSYSLRSACARIVGDARTPQESEPKGGAKNLPSGSPKTSSLSPKYTMLKKLRSSPQSKEAGATSRLLSSASSRCFRGGFSVGGRLTYRRCQREEAKGSEGDASAEEDSEEETEEEEKGALERERTSDVQAGPHLGDCPCCRGWIWSPAHLVLSPAASSVGGSPRYTKLRQRLSNRQDREEKDREEKDREEEREQDNRAARGASSFFWRNRSGKQVRTCLPRRGDKERSKTLGKPSNRFKIPKLSYPNARPTAEQRLPTKPSSASPHFRRLLSSVVKKPEGSPKRASEGGRGEAAKDSGGQTPYESARDEGTPAAHREQSGSSPSSLSSDGDGRERGWNRVGRQRGGRARGQAGFAFAPKRDGSSREREPATKSKSWRLYRHLSTSRSSRNRSLSSRRRDTEDTNEEEKNSSVASGNSVDDRESFSSGDDEVDEPGESKRGYASSHSDRTSSPWRATEGGSPSGPGPLGHTIENPRLLASHVSYCSLSQGVLLHSDQHPQGFPAPPLSRMISAPPGLPSKLSQSDSSAASASYYAYPSSSGSKESGPGAPWGSASPGAVCSAQMGTRGGGALYSGPKLGDFTPPMPTGDSDRASGRKANLSENTTHADGALGGPSGAQQPLSASLSGGAAGARQTVSPFLQGGRGIASHSQFSSFSASAATAYFTPVPGHSLQSADPQDDCRSLLSRFASLSSQSFAAAPPVPFVTHNPPTGIAGPRSSASSLASAQARLHLQRHTPEAGTPYMCASPLPPRAKGPGGPVYASTSPGPKGPAGGDAVKGRIGGPKANGEKREPFDLLS</sequence>
<feature type="compositionally biased region" description="Low complexity" evidence="1">
    <location>
        <begin position="473"/>
        <end position="482"/>
    </location>
</feature>
<dbReference type="InterPro" id="IPR050868">
    <property type="entry name" value="ELMO_domain-containing"/>
</dbReference>
<protein>
    <submittedName>
        <fullName evidence="3">ELMO/CED-12 family protein</fullName>
    </submittedName>
</protein>
<feature type="compositionally biased region" description="Low complexity" evidence="1">
    <location>
        <begin position="400"/>
        <end position="409"/>
    </location>
</feature>
<evidence type="ECO:0000313" key="4">
    <source>
        <dbReference type="Proteomes" id="UP000028837"/>
    </source>
</evidence>
<gene>
    <name evidence="3" type="ORF">TGDOM2_201120</name>
</gene>
<feature type="compositionally biased region" description="Basic and acidic residues" evidence="1">
    <location>
        <begin position="1765"/>
        <end position="1778"/>
    </location>
</feature>
<feature type="region of interest" description="Disordered" evidence="1">
    <location>
        <begin position="858"/>
        <end position="1024"/>
    </location>
</feature>
<dbReference type="VEuPathDB" id="ToxoDB:TGDOM2_201120"/>
<dbReference type="EMBL" id="AHZU02000708">
    <property type="protein sequence ID" value="KFG41191.1"/>
    <property type="molecule type" value="Genomic_DNA"/>
</dbReference>
<feature type="domain" description="ELMO" evidence="2">
    <location>
        <begin position="1107"/>
        <end position="1265"/>
    </location>
</feature>
<feature type="compositionally biased region" description="Basic and acidic residues" evidence="1">
    <location>
        <begin position="1577"/>
        <end position="1586"/>
    </location>
</feature>
<feature type="compositionally biased region" description="Low complexity" evidence="1">
    <location>
        <begin position="121"/>
        <end position="135"/>
    </location>
</feature>
<dbReference type="Proteomes" id="UP000028837">
    <property type="component" value="Unassembled WGS sequence"/>
</dbReference>
<feature type="compositionally biased region" description="Low complexity" evidence="1">
    <location>
        <begin position="1779"/>
        <end position="1789"/>
    </location>
</feature>
<feature type="compositionally biased region" description="Polar residues" evidence="1">
    <location>
        <begin position="1492"/>
        <end position="1503"/>
    </location>
</feature>
<feature type="compositionally biased region" description="Basic and acidic residues" evidence="1">
    <location>
        <begin position="1408"/>
        <end position="1455"/>
    </location>
</feature>
<feature type="compositionally biased region" description="Low complexity" evidence="1">
    <location>
        <begin position="23"/>
        <end position="33"/>
    </location>
</feature>
<feature type="region of interest" description="Disordered" evidence="1">
    <location>
        <begin position="2030"/>
        <end position="2088"/>
    </location>
</feature>
<dbReference type="InterPro" id="IPR006816">
    <property type="entry name" value="ELMO_dom"/>
</dbReference>
<feature type="region of interest" description="Disordered" evidence="1">
    <location>
        <begin position="1615"/>
        <end position="1933"/>
    </location>
</feature>
<feature type="region of interest" description="Disordered" evidence="1">
    <location>
        <begin position="1"/>
        <end position="33"/>
    </location>
</feature>
<evidence type="ECO:0000259" key="2">
    <source>
        <dbReference type="PROSITE" id="PS51335"/>
    </source>
</evidence>
<feature type="compositionally biased region" description="Basic and acidic residues" evidence="1">
    <location>
        <begin position="2246"/>
        <end position="2257"/>
    </location>
</feature>
<feature type="region of interest" description="Disordered" evidence="1">
    <location>
        <begin position="279"/>
        <end position="327"/>
    </location>
</feature>
<feature type="compositionally biased region" description="Acidic residues" evidence="1">
    <location>
        <begin position="1562"/>
        <end position="1576"/>
    </location>
</feature>
<feature type="region of interest" description="Disordered" evidence="1">
    <location>
        <begin position="2206"/>
        <end position="2257"/>
    </location>
</feature>
<accession>A0A086K9X3</accession>
<feature type="region of interest" description="Disordered" evidence="1">
    <location>
        <begin position="1551"/>
        <end position="1591"/>
    </location>
</feature>
<feature type="compositionally biased region" description="Low complexity" evidence="1">
    <location>
        <begin position="618"/>
        <end position="630"/>
    </location>
</feature>
<feature type="compositionally biased region" description="Low complexity" evidence="1">
    <location>
        <begin position="1978"/>
        <end position="2015"/>
    </location>
</feature>
<feature type="compositionally biased region" description="Basic and acidic residues" evidence="1">
    <location>
        <begin position="1736"/>
        <end position="1755"/>
    </location>
</feature>
<organism evidence="3 4">
    <name type="scientific">Toxoplasma gondii GAB2-2007-GAL-DOM2</name>
    <dbReference type="NCBI Taxonomy" id="1130820"/>
    <lineage>
        <taxon>Eukaryota</taxon>
        <taxon>Sar</taxon>
        <taxon>Alveolata</taxon>
        <taxon>Apicomplexa</taxon>
        <taxon>Conoidasida</taxon>
        <taxon>Coccidia</taxon>
        <taxon>Eucoccidiorida</taxon>
        <taxon>Eimeriorina</taxon>
        <taxon>Sarcocystidae</taxon>
        <taxon>Toxoplasma</taxon>
    </lineage>
</organism>
<feature type="compositionally biased region" description="Basic and acidic residues" evidence="1">
    <location>
        <begin position="301"/>
        <end position="312"/>
    </location>
</feature>
<feature type="compositionally biased region" description="Basic and acidic residues" evidence="1">
    <location>
        <begin position="367"/>
        <end position="378"/>
    </location>
</feature>
<feature type="compositionally biased region" description="Basic and acidic residues" evidence="1">
    <location>
        <begin position="660"/>
        <end position="684"/>
    </location>
</feature>
<feature type="compositionally biased region" description="Acidic residues" evidence="1">
    <location>
        <begin position="1347"/>
        <end position="1361"/>
    </location>
</feature>
<feature type="compositionally biased region" description="Low complexity" evidence="1">
    <location>
        <begin position="425"/>
        <end position="446"/>
    </location>
</feature>
<evidence type="ECO:0000256" key="1">
    <source>
        <dbReference type="SAM" id="MobiDB-lite"/>
    </source>
</evidence>
<dbReference type="OrthoDB" id="67155at2759"/>
<feature type="compositionally biased region" description="Basic and acidic residues" evidence="1">
    <location>
        <begin position="1378"/>
        <end position="1388"/>
    </location>
</feature>
<feature type="compositionally biased region" description="Basic and acidic residues" evidence="1">
    <location>
        <begin position="1634"/>
        <end position="1658"/>
    </location>
</feature>
<dbReference type="PANTHER" id="PTHR12771">
    <property type="entry name" value="ENGULFMENT AND CELL MOTILITY"/>
    <property type="match status" value="1"/>
</dbReference>
<dbReference type="PANTHER" id="PTHR12771:SF51">
    <property type="entry name" value="LD01482P"/>
    <property type="match status" value="1"/>
</dbReference>
<evidence type="ECO:0000313" key="3">
    <source>
        <dbReference type="EMBL" id="KFG41191.1"/>
    </source>
</evidence>
<dbReference type="GO" id="GO:0005096">
    <property type="term" value="F:GTPase activator activity"/>
    <property type="evidence" value="ECO:0007669"/>
    <property type="project" value="TreeGrafter"/>
</dbReference>
<comment type="caution">
    <text evidence="3">The sequence shown here is derived from an EMBL/GenBank/DDBJ whole genome shotgun (WGS) entry which is preliminary data.</text>
</comment>
<feature type="compositionally biased region" description="Basic and acidic residues" evidence="1">
    <location>
        <begin position="720"/>
        <end position="730"/>
    </location>
</feature>
<feature type="compositionally biased region" description="Basic and acidic residues" evidence="1">
    <location>
        <begin position="1856"/>
        <end position="1869"/>
    </location>
</feature>
<feature type="region of interest" description="Disordered" evidence="1">
    <location>
        <begin position="1954"/>
        <end position="2015"/>
    </location>
</feature>
<feature type="region of interest" description="Disordered" evidence="1">
    <location>
        <begin position="720"/>
        <end position="742"/>
    </location>
</feature>
<feature type="compositionally biased region" description="Basic and acidic residues" evidence="1">
    <location>
        <begin position="928"/>
        <end position="942"/>
    </location>
</feature>
<feature type="compositionally biased region" description="Basic and acidic residues" evidence="1">
    <location>
        <begin position="1818"/>
        <end position="1831"/>
    </location>
</feature>
<feature type="region of interest" description="Disordered" evidence="1">
    <location>
        <begin position="99"/>
        <end position="203"/>
    </location>
</feature>
<proteinExistence type="predicted"/>